<comment type="caution">
    <text evidence="5">The sequence shown here is derived from an EMBL/GenBank/DDBJ whole genome shotgun (WGS) entry which is preliminary data.</text>
</comment>
<evidence type="ECO:0000256" key="1">
    <source>
        <dbReference type="ARBA" id="ARBA00010733"/>
    </source>
</evidence>
<evidence type="ECO:0000259" key="4">
    <source>
        <dbReference type="Pfam" id="PF04927"/>
    </source>
</evidence>
<protein>
    <recommendedName>
        <fullName evidence="4">SMP domain-containing protein</fullName>
    </recommendedName>
</protein>
<accession>A0A8T0NP31</accession>
<dbReference type="PANTHER" id="PTHR31174:SF41">
    <property type="entry name" value="OS12G0470000 PROTEIN"/>
    <property type="match status" value="1"/>
</dbReference>
<dbReference type="InterPro" id="IPR042971">
    <property type="entry name" value="LEA_SMP"/>
</dbReference>
<feature type="domain" description="SMP" evidence="4">
    <location>
        <begin position="153"/>
        <end position="204"/>
    </location>
</feature>
<dbReference type="InterPro" id="IPR007011">
    <property type="entry name" value="LEA_SMP_dom"/>
</dbReference>
<keyword evidence="2" id="KW-0677">Repeat</keyword>
<sequence>MSKEERRKRQPANPDGQGQDRPGGGGGGAVLYGDVFAVEGELARTPVAPQDPATMQAAESAVLGRAPRGGAAAAMQSAARRNERLGVVARDDGDAAECGVAVTEARVPGARVVTEFVADQPVGQYIEAAEDDGAAAEADELGGGGAVRDGTKITIGEALEATAFSADDQPVEPSDAAAIAAAEARASGADDEARPDGPLAARARARTPTPWRGARRTGPRCATSSRTRRRGWARTRRWSGRTRRGWWAPRCAAARPGGVGASIAAAARLNRGRQ</sequence>
<organism evidence="5 6">
    <name type="scientific">Panicum virgatum</name>
    <name type="common">Blackwell switchgrass</name>
    <dbReference type="NCBI Taxonomy" id="38727"/>
    <lineage>
        <taxon>Eukaryota</taxon>
        <taxon>Viridiplantae</taxon>
        <taxon>Streptophyta</taxon>
        <taxon>Embryophyta</taxon>
        <taxon>Tracheophyta</taxon>
        <taxon>Spermatophyta</taxon>
        <taxon>Magnoliopsida</taxon>
        <taxon>Liliopsida</taxon>
        <taxon>Poales</taxon>
        <taxon>Poaceae</taxon>
        <taxon>PACMAD clade</taxon>
        <taxon>Panicoideae</taxon>
        <taxon>Panicodae</taxon>
        <taxon>Paniceae</taxon>
        <taxon>Panicinae</taxon>
        <taxon>Panicum</taxon>
        <taxon>Panicum sect. Hiantes</taxon>
    </lineage>
</organism>
<reference evidence="5" key="1">
    <citation type="submission" date="2020-05" db="EMBL/GenBank/DDBJ databases">
        <title>WGS assembly of Panicum virgatum.</title>
        <authorList>
            <person name="Lovell J.T."/>
            <person name="Jenkins J."/>
            <person name="Shu S."/>
            <person name="Juenger T.E."/>
            <person name="Schmutz J."/>
        </authorList>
    </citation>
    <scope>NUCLEOTIDE SEQUENCE</scope>
    <source>
        <strain evidence="5">AP13</strain>
    </source>
</reference>
<keyword evidence="6" id="KW-1185">Reference proteome</keyword>
<name>A0A8T0NP31_PANVG</name>
<evidence type="ECO:0000313" key="6">
    <source>
        <dbReference type="Proteomes" id="UP000823388"/>
    </source>
</evidence>
<feature type="region of interest" description="Disordered" evidence="3">
    <location>
        <begin position="185"/>
        <end position="239"/>
    </location>
</feature>
<evidence type="ECO:0000313" key="5">
    <source>
        <dbReference type="EMBL" id="KAG2548946.1"/>
    </source>
</evidence>
<feature type="compositionally biased region" description="Basic residues" evidence="3">
    <location>
        <begin position="226"/>
        <end position="239"/>
    </location>
</feature>
<feature type="domain" description="SMP" evidence="4">
    <location>
        <begin position="32"/>
        <end position="84"/>
    </location>
</feature>
<dbReference type="PANTHER" id="PTHR31174">
    <property type="entry name" value="SEED MATURATION FAMILY PROTEIN"/>
    <property type="match status" value="1"/>
</dbReference>
<feature type="region of interest" description="Disordered" evidence="3">
    <location>
        <begin position="1"/>
        <end position="31"/>
    </location>
</feature>
<dbReference type="EMBL" id="CM029053">
    <property type="protein sequence ID" value="KAG2548946.1"/>
    <property type="molecule type" value="Genomic_DNA"/>
</dbReference>
<comment type="similarity">
    <text evidence="1">Belongs to the LEA type SMP family.</text>
</comment>
<evidence type="ECO:0000256" key="3">
    <source>
        <dbReference type="SAM" id="MobiDB-lite"/>
    </source>
</evidence>
<dbReference type="AlphaFoldDB" id="A0A8T0NP31"/>
<dbReference type="Pfam" id="PF04927">
    <property type="entry name" value="SMP"/>
    <property type="match status" value="2"/>
</dbReference>
<gene>
    <name evidence="5" type="ORF">PVAP13_9KG538626</name>
</gene>
<feature type="compositionally biased region" description="Gly residues" evidence="3">
    <location>
        <begin position="21"/>
        <end position="30"/>
    </location>
</feature>
<evidence type="ECO:0000256" key="2">
    <source>
        <dbReference type="ARBA" id="ARBA00022737"/>
    </source>
</evidence>
<dbReference type="Proteomes" id="UP000823388">
    <property type="component" value="Chromosome 9K"/>
</dbReference>
<feature type="compositionally biased region" description="Low complexity" evidence="3">
    <location>
        <begin position="197"/>
        <end position="212"/>
    </location>
</feature>
<proteinExistence type="inferred from homology"/>